<dbReference type="Proteomes" id="UP000502998">
    <property type="component" value="Chromosome"/>
</dbReference>
<gene>
    <name evidence="3" type="primary">lipA</name>
    <name evidence="3" type="ORF">EsVE80_14060</name>
</gene>
<dbReference type="Gene3D" id="3.40.50.1820">
    <property type="entry name" value="alpha/beta hydrolase"/>
    <property type="match status" value="1"/>
</dbReference>
<evidence type="ECO:0000313" key="3">
    <source>
        <dbReference type="EMBL" id="BCA85883.1"/>
    </source>
</evidence>
<reference evidence="3 4" key="1">
    <citation type="submission" date="2020-02" db="EMBL/GenBank/DDBJ databases">
        <title>Characterization of vanA genotype vancomycin-resistant Enterococcus saigonensis VE80.</title>
        <authorList>
            <person name="Harada T."/>
            <person name="Motooka D."/>
            <person name="Nakamura S."/>
            <person name="Yamamoto Y."/>
            <person name="Kawahara R."/>
            <person name="Kawatsu K."/>
        </authorList>
    </citation>
    <scope>NUCLEOTIDE SEQUENCE [LARGE SCALE GENOMIC DNA]</scope>
    <source>
        <strain evidence="3 4">VE80</strain>
    </source>
</reference>
<dbReference type="SUPFAM" id="SSF53474">
    <property type="entry name" value="alpha/beta-Hydrolases"/>
    <property type="match status" value="1"/>
</dbReference>
<feature type="domain" description="BD-FAE-like" evidence="2">
    <location>
        <begin position="80"/>
        <end position="273"/>
    </location>
</feature>
<evidence type="ECO:0000256" key="1">
    <source>
        <dbReference type="ARBA" id="ARBA00022801"/>
    </source>
</evidence>
<keyword evidence="1" id="KW-0378">Hydrolase</keyword>
<dbReference type="InterPro" id="IPR029058">
    <property type="entry name" value="AB_hydrolase_fold"/>
</dbReference>
<proteinExistence type="predicted"/>
<dbReference type="RefSeq" id="WP_173103111.1">
    <property type="nucleotide sequence ID" value="NZ_AP022822.1"/>
</dbReference>
<protein>
    <submittedName>
        <fullName evidence="3">Lipase</fullName>
    </submittedName>
</protein>
<dbReference type="AlphaFoldDB" id="A0A679ICD7"/>
<accession>A0A679ICD7</accession>
<organism evidence="3 4">
    <name type="scientific">Enterococcus saigonensis</name>
    <dbReference type="NCBI Taxonomy" id="1805431"/>
    <lineage>
        <taxon>Bacteria</taxon>
        <taxon>Bacillati</taxon>
        <taxon>Bacillota</taxon>
        <taxon>Bacilli</taxon>
        <taxon>Lactobacillales</taxon>
        <taxon>Enterococcaceae</taxon>
        <taxon>Enterococcus</taxon>
    </lineage>
</organism>
<name>A0A679ICD7_9ENTE</name>
<dbReference type="Pfam" id="PF20434">
    <property type="entry name" value="BD-FAE"/>
    <property type="match status" value="1"/>
</dbReference>
<keyword evidence="4" id="KW-1185">Reference proteome</keyword>
<dbReference type="GO" id="GO:0016787">
    <property type="term" value="F:hydrolase activity"/>
    <property type="evidence" value="ECO:0007669"/>
    <property type="project" value="UniProtKB-KW"/>
</dbReference>
<dbReference type="InterPro" id="IPR049492">
    <property type="entry name" value="BD-FAE-like_dom"/>
</dbReference>
<evidence type="ECO:0000313" key="4">
    <source>
        <dbReference type="Proteomes" id="UP000502998"/>
    </source>
</evidence>
<sequence length="330" mass="37847">MKWFKRILLSLLILLGIIIIGSWLTLQLTPKPVSLFVRKQFDTSQKTQVYDRPNFFNENMQEITITTDEKYPSENENNILDVYAPKNLKENVPVLFWVHGGAYVGGDKRDCKDYLTMLCAQTKTIVVNLNYALAPEAKHPTPVQQLNEAIVAIKQSKLRIDWDNIRLGGDSAGAQIASEYLLSLTNNNLQVKNHLKPALESSQVRKFISLSGLLEPDKFTEIDDTVSSFLFKQSGWAYFGDKNFSNREEIKNLSLAKHAKEFSQDFFFTDGNQKTFTKQMDKTVDALKKQNLSVTKISYDKPELGHEYQFDFNKPEAEKTFKKLVHFLNS</sequence>
<evidence type="ECO:0000259" key="2">
    <source>
        <dbReference type="Pfam" id="PF20434"/>
    </source>
</evidence>
<dbReference type="KEGG" id="esg:EsVE80_14060"/>
<dbReference type="InterPro" id="IPR050300">
    <property type="entry name" value="GDXG_lipolytic_enzyme"/>
</dbReference>
<dbReference type="PANTHER" id="PTHR48081:SF6">
    <property type="entry name" value="PEPTIDASE S9 PROLYL OLIGOPEPTIDASE CATALYTIC DOMAIN-CONTAINING PROTEIN"/>
    <property type="match status" value="1"/>
</dbReference>
<dbReference type="PANTHER" id="PTHR48081">
    <property type="entry name" value="AB HYDROLASE SUPERFAMILY PROTEIN C4A8.06C"/>
    <property type="match status" value="1"/>
</dbReference>
<dbReference type="EMBL" id="AP022822">
    <property type="protein sequence ID" value="BCA85883.1"/>
    <property type="molecule type" value="Genomic_DNA"/>
</dbReference>